<reference evidence="9" key="1">
    <citation type="submission" date="2022-11" db="UniProtKB">
        <authorList>
            <consortium name="WormBaseParasite"/>
        </authorList>
    </citation>
    <scope>IDENTIFICATION</scope>
</reference>
<evidence type="ECO:0000256" key="2">
    <source>
        <dbReference type="ARBA" id="ARBA00022801"/>
    </source>
</evidence>
<proteinExistence type="inferred from homology"/>
<keyword evidence="3" id="KW-1015">Disulfide bond</keyword>
<evidence type="ECO:0000256" key="1">
    <source>
        <dbReference type="ARBA" id="ARBA00008834"/>
    </source>
</evidence>
<evidence type="ECO:0000313" key="8">
    <source>
        <dbReference type="Proteomes" id="UP000887540"/>
    </source>
</evidence>
<evidence type="ECO:0000313" key="9">
    <source>
        <dbReference type="WBParaSite" id="ACRNAN_scaffold7792.g7522.t1"/>
    </source>
</evidence>
<dbReference type="AlphaFoldDB" id="A0A914EGX0"/>
<dbReference type="PANTHER" id="PTHR31736">
    <property type="match status" value="1"/>
</dbReference>
<dbReference type="GO" id="GO:0005975">
    <property type="term" value="P:carbohydrate metabolic process"/>
    <property type="evidence" value="ECO:0007669"/>
    <property type="project" value="InterPro"/>
</dbReference>
<comment type="similarity">
    <text evidence="1 6">Belongs to the glycosyl hydrolase 28 family.</text>
</comment>
<evidence type="ECO:0000256" key="7">
    <source>
        <dbReference type="SAM" id="SignalP"/>
    </source>
</evidence>
<dbReference type="InterPro" id="IPR011050">
    <property type="entry name" value="Pectin_lyase_fold/virulence"/>
</dbReference>
<dbReference type="PANTHER" id="PTHR31736:SF19">
    <property type="entry name" value="PECTIN LYASE SUPERFAMILY PROTEIN-RELATED"/>
    <property type="match status" value="1"/>
</dbReference>
<feature type="signal peptide" evidence="7">
    <location>
        <begin position="1"/>
        <end position="18"/>
    </location>
</feature>
<keyword evidence="2 6" id="KW-0378">Hydrolase</keyword>
<dbReference type="WBParaSite" id="ACRNAN_scaffold7792.g7522.t1">
    <property type="protein sequence ID" value="ACRNAN_scaffold7792.g7522.t1"/>
    <property type="gene ID" value="ACRNAN_scaffold7792.g7522"/>
</dbReference>
<keyword evidence="5 6" id="KW-0326">Glycosidase</keyword>
<organism evidence="8 9">
    <name type="scientific">Acrobeloides nanus</name>
    <dbReference type="NCBI Taxonomy" id="290746"/>
    <lineage>
        <taxon>Eukaryota</taxon>
        <taxon>Metazoa</taxon>
        <taxon>Ecdysozoa</taxon>
        <taxon>Nematoda</taxon>
        <taxon>Chromadorea</taxon>
        <taxon>Rhabditida</taxon>
        <taxon>Tylenchina</taxon>
        <taxon>Cephalobomorpha</taxon>
        <taxon>Cephaloboidea</taxon>
        <taxon>Cephalobidae</taxon>
        <taxon>Acrobeloides</taxon>
    </lineage>
</organism>
<name>A0A914EGX0_9BILA</name>
<sequence>MALIQILLFHLILDLALSFHSIDDYGAIPNVNSNDAAHANTMAMVKALSAANQDPNDREVLLPKGNTYYVFNMTATNLVNVIFRIEGTYMVSDNISEWENIMGHPPASPEVHYGSLNIWNSTNITITGGGSIVGQGYAWWNYVWFNDSHADHRPYIVYMVHCKDIEIYNIYLKNSPYYHLNLEDMLNVHIHDIDIHVDIDKQKEILKKFGGWNEELDLPIFPLNTDGIDPSGKNYLIENVKMNLFDDAVAVKPSNSAPGRYSNCSQDMVVRNVTTLFTVGMAIGSLTNDPLTNCIRNITFENITMYLPLKGIHVKTNPKTSDGIGIIDSITYRNMQLIGSIWMPIYIGPQQEQQPGTSGTGCSWFYPINDQCPTNPNVQISNILLEDITLEGSLLWPGTINCDPESKCKNMTFKNVYNSGPFLLMPIYECHYAEGTKSGSNLLPLECLDIDSGNQNIKPLRMKNPYLKLREVFPSSKLDEIGSPNWQKLRELKKKYLQN</sequence>
<keyword evidence="8" id="KW-1185">Reference proteome</keyword>
<protein>
    <submittedName>
        <fullName evidence="9">Glycoside hydrolase family 28 protein</fullName>
    </submittedName>
</protein>
<dbReference type="InterPro" id="IPR000743">
    <property type="entry name" value="Glyco_hydro_28"/>
</dbReference>
<dbReference type="Proteomes" id="UP000887540">
    <property type="component" value="Unplaced"/>
</dbReference>
<dbReference type="SUPFAM" id="SSF51126">
    <property type="entry name" value="Pectin lyase-like"/>
    <property type="match status" value="1"/>
</dbReference>
<dbReference type="Pfam" id="PF00295">
    <property type="entry name" value="Glyco_hydro_28"/>
    <property type="match status" value="1"/>
</dbReference>
<evidence type="ECO:0000256" key="4">
    <source>
        <dbReference type="ARBA" id="ARBA00023180"/>
    </source>
</evidence>
<dbReference type="GO" id="GO:0046576">
    <property type="term" value="F:rhamnogalacturonan alpha-L-rhamnopyranosyl-(1-&gt;4)-alpha-D-galactopyranosyluronide lyase activity"/>
    <property type="evidence" value="ECO:0007669"/>
    <property type="project" value="UniProtKB-ARBA"/>
</dbReference>
<evidence type="ECO:0000256" key="6">
    <source>
        <dbReference type="RuleBase" id="RU361169"/>
    </source>
</evidence>
<accession>A0A914EGX0</accession>
<evidence type="ECO:0000256" key="3">
    <source>
        <dbReference type="ARBA" id="ARBA00023157"/>
    </source>
</evidence>
<feature type="chain" id="PRO_5037058142" evidence="7">
    <location>
        <begin position="19"/>
        <end position="499"/>
    </location>
</feature>
<evidence type="ECO:0000256" key="5">
    <source>
        <dbReference type="ARBA" id="ARBA00023295"/>
    </source>
</evidence>
<dbReference type="InterPro" id="IPR012334">
    <property type="entry name" value="Pectin_lyas_fold"/>
</dbReference>
<keyword evidence="7" id="KW-0732">Signal</keyword>
<dbReference type="Gene3D" id="2.160.20.10">
    <property type="entry name" value="Single-stranded right-handed beta-helix, Pectin lyase-like"/>
    <property type="match status" value="1"/>
</dbReference>
<keyword evidence="4" id="KW-0325">Glycoprotein</keyword>
<dbReference type="GO" id="GO:0004650">
    <property type="term" value="F:polygalacturonase activity"/>
    <property type="evidence" value="ECO:0007669"/>
    <property type="project" value="InterPro"/>
</dbReference>